<dbReference type="InterPro" id="IPR003814">
    <property type="entry name" value="FmdEsu_dom"/>
</dbReference>
<dbReference type="OrthoDB" id="31120at2157"/>
<dbReference type="Proteomes" id="UP000826709">
    <property type="component" value="Chromosome"/>
</dbReference>
<dbReference type="RefSeq" id="WP_220680632.1">
    <property type="nucleotide sequence ID" value="NZ_CP037968.1"/>
</dbReference>
<evidence type="ECO:0000313" key="2">
    <source>
        <dbReference type="EMBL" id="QYZ79327.1"/>
    </source>
</evidence>
<feature type="domain" description="Formylmethanofuran dehydrogenase subunit E" evidence="1">
    <location>
        <begin position="24"/>
        <end position="109"/>
    </location>
</feature>
<dbReference type="EMBL" id="CP037968">
    <property type="protein sequence ID" value="QYZ79327.1"/>
    <property type="molecule type" value="Genomic_DNA"/>
</dbReference>
<evidence type="ECO:0000259" key="1">
    <source>
        <dbReference type="Pfam" id="PF02663"/>
    </source>
</evidence>
<dbReference type="AlphaFoldDB" id="A0A8G1A191"/>
<organism evidence="2 3">
    <name type="scientific">Methanofollis formosanus</name>
    <dbReference type="NCBI Taxonomy" id="299308"/>
    <lineage>
        <taxon>Archaea</taxon>
        <taxon>Methanobacteriati</taxon>
        <taxon>Methanobacteriota</taxon>
        <taxon>Stenosarchaea group</taxon>
        <taxon>Methanomicrobia</taxon>
        <taxon>Methanomicrobiales</taxon>
        <taxon>Methanomicrobiaceae</taxon>
        <taxon>Methanofollis</taxon>
    </lineage>
</organism>
<dbReference type="PANTHER" id="PTHR39418">
    <property type="entry name" value="DEHYDROGENASE-RELATED"/>
    <property type="match status" value="1"/>
</dbReference>
<reference evidence="2" key="2">
    <citation type="submission" date="2019-03" db="EMBL/GenBank/DDBJ databases">
        <authorList>
            <person name="Chen S.-C."/>
            <person name="Wu S.-Y."/>
            <person name="Lai M.-C."/>
        </authorList>
    </citation>
    <scope>NUCLEOTIDE SEQUENCE</scope>
    <source>
        <strain evidence="2">ML15</strain>
    </source>
</reference>
<dbReference type="PANTHER" id="PTHR39418:SF1">
    <property type="entry name" value="DEHYDROGENASE"/>
    <property type="match status" value="1"/>
</dbReference>
<keyword evidence="3" id="KW-1185">Reference proteome</keyword>
<gene>
    <name evidence="2" type="ORF">E2N92_07750</name>
</gene>
<sequence length="146" mass="16440">MDIDPSCKFMNLDRPFTVENLAAFHGHLGPYIVIGYRIGRYAREHFCTNPFELKARVFCAGTPPESCLADGVQIGSGCTLGKQNIEIVESEQIAIEFENGDRTIRLTPLSFELPDHHDEDGERAIEIAAEAMYHLDSHDLFTVEER</sequence>
<protein>
    <submittedName>
        <fullName evidence="2">Formylmethanofuran dehydrogenase</fullName>
    </submittedName>
</protein>
<dbReference type="Gene3D" id="3.30.1330.130">
    <property type="match status" value="1"/>
</dbReference>
<name>A0A8G1A191_9EURY</name>
<reference evidence="2" key="1">
    <citation type="journal article" date="2005" name="Int. J. Syst. Evol. Microbiol.">
        <title>Methanofollis formosanus sp. nov., isolated from a fish pond.</title>
        <authorList>
            <person name="Wu S.Y."/>
            <person name="Chen S.C."/>
            <person name="Lai M.C."/>
        </authorList>
    </citation>
    <scope>NUCLEOTIDE SEQUENCE</scope>
    <source>
        <strain evidence="2">ML15</strain>
    </source>
</reference>
<dbReference type="InterPro" id="IPR053194">
    <property type="entry name" value="tRNA_methyltr_O"/>
</dbReference>
<proteinExistence type="predicted"/>
<dbReference type="SUPFAM" id="SSF143555">
    <property type="entry name" value="FwdE-like"/>
    <property type="match status" value="1"/>
</dbReference>
<evidence type="ECO:0000313" key="3">
    <source>
        <dbReference type="Proteomes" id="UP000826709"/>
    </source>
</evidence>
<dbReference type="KEGG" id="mfk:E2N92_07750"/>
<accession>A0A8G1A191</accession>
<dbReference type="Pfam" id="PF02663">
    <property type="entry name" value="FmdE"/>
    <property type="match status" value="1"/>
</dbReference>